<feature type="region of interest" description="Disordered" evidence="2">
    <location>
        <begin position="1"/>
        <end position="23"/>
    </location>
</feature>
<dbReference type="SMART" id="SM00028">
    <property type="entry name" value="TPR"/>
    <property type="match status" value="2"/>
</dbReference>
<dbReference type="InterPro" id="IPR019734">
    <property type="entry name" value="TPR_rpt"/>
</dbReference>
<protein>
    <recommendedName>
        <fullName evidence="5">Tetratricopeptide repeat protein</fullName>
    </recommendedName>
</protein>
<evidence type="ECO:0000256" key="1">
    <source>
        <dbReference type="PROSITE-ProRule" id="PRU00339"/>
    </source>
</evidence>
<gene>
    <name evidence="3" type="ORF">FUA23_11420</name>
</gene>
<reference evidence="3 4" key="1">
    <citation type="submission" date="2019-08" db="EMBL/GenBank/DDBJ databases">
        <title>Lewinella sp. strain SSH13 Genome sequencing and assembly.</title>
        <authorList>
            <person name="Kim I."/>
        </authorList>
    </citation>
    <scope>NUCLEOTIDE SEQUENCE [LARGE SCALE GENOMIC DNA]</scope>
    <source>
        <strain evidence="3 4">SSH13</strain>
    </source>
</reference>
<dbReference type="RefSeq" id="WP_147930878.1">
    <property type="nucleotide sequence ID" value="NZ_VOXD01000016.1"/>
</dbReference>
<evidence type="ECO:0000313" key="3">
    <source>
        <dbReference type="EMBL" id="TXF89116.1"/>
    </source>
</evidence>
<feature type="repeat" description="TPR" evidence="1">
    <location>
        <begin position="27"/>
        <end position="60"/>
    </location>
</feature>
<evidence type="ECO:0000256" key="2">
    <source>
        <dbReference type="SAM" id="MobiDB-lite"/>
    </source>
</evidence>
<accession>A0A5C7FNH7</accession>
<dbReference type="OrthoDB" id="1492000at2"/>
<dbReference type="SUPFAM" id="SSF48452">
    <property type="entry name" value="TPR-like"/>
    <property type="match status" value="1"/>
</dbReference>
<dbReference type="EMBL" id="VOXD01000016">
    <property type="protein sequence ID" value="TXF89116.1"/>
    <property type="molecule type" value="Genomic_DNA"/>
</dbReference>
<keyword evidence="4" id="KW-1185">Reference proteome</keyword>
<dbReference type="AlphaFoldDB" id="A0A5C7FNH7"/>
<comment type="caution">
    <text evidence="3">The sequence shown here is derived from an EMBL/GenBank/DDBJ whole genome shotgun (WGS) entry which is preliminary data.</text>
</comment>
<dbReference type="Proteomes" id="UP000321907">
    <property type="component" value="Unassembled WGS sequence"/>
</dbReference>
<dbReference type="Gene3D" id="1.25.40.10">
    <property type="entry name" value="Tetratricopeptide repeat domain"/>
    <property type="match status" value="1"/>
</dbReference>
<evidence type="ECO:0008006" key="5">
    <source>
        <dbReference type="Google" id="ProtNLM"/>
    </source>
</evidence>
<organism evidence="3 4">
    <name type="scientific">Neolewinella aurantiaca</name>
    <dbReference type="NCBI Taxonomy" id="2602767"/>
    <lineage>
        <taxon>Bacteria</taxon>
        <taxon>Pseudomonadati</taxon>
        <taxon>Bacteroidota</taxon>
        <taxon>Saprospiria</taxon>
        <taxon>Saprospirales</taxon>
        <taxon>Lewinellaceae</taxon>
        <taxon>Neolewinella</taxon>
    </lineage>
</organism>
<dbReference type="InterPro" id="IPR011990">
    <property type="entry name" value="TPR-like_helical_dom_sf"/>
</dbReference>
<evidence type="ECO:0000313" key="4">
    <source>
        <dbReference type="Proteomes" id="UP000321907"/>
    </source>
</evidence>
<sequence length="308" mass="35498">MHPDHRYLAPNQKNNELPHGSPHDPNPWALYEEALRYDKVGDVYTAVKLLKKAIRINPEWTDPHAALGQIYHRRREWKPAFHYWKKTVALDADDREAWWHLGLAAVGLGRMRVAATVWAKFGFEKPDLSHPLSLEVKGANRYEILWMQPLDASRGRVLSIPHPGGNLRYRDLMLYDRRQQTGTNVVNNRRIAVYASLDRIKRSPYQTFSCLLHTSTPKAINQLEELCFDAGLGFEVWSNSSHATRLNKTEAGEAEKNNFPEYYNDLVPRPDHGTTLVAIAAIHPAEVERTLNAWQIISLEQYSDLRQY</sequence>
<dbReference type="PROSITE" id="PS50005">
    <property type="entry name" value="TPR"/>
    <property type="match status" value="2"/>
</dbReference>
<keyword evidence="1" id="KW-0802">TPR repeat</keyword>
<name>A0A5C7FNH7_9BACT</name>
<proteinExistence type="predicted"/>
<feature type="repeat" description="TPR" evidence="1">
    <location>
        <begin position="61"/>
        <end position="94"/>
    </location>
</feature>